<dbReference type="InterPro" id="IPR050083">
    <property type="entry name" value="HtpX_protease"/>
</dbReference>
<evidence type="ECO:0000256" key="2">
    <source>
        <dbReference type="ARBA" id="ARBA00022475"/>
    </source>
</evidence>
<keyword evidence="5" id="KW-0479">Metal-binding</keyword>
<keyword evidence="8 11" id="KW-1133">Transmembrane helix</keyword>
<dbReference type="RefSeq" id="WP_344677746.1">
    <property type="nucleotide sequence ID" value="NZ_BAAAUX010000003.1"/>
</dbReference>
<keyword evidence="2" id="KW-1003">Cell membrane</keyword>
<dbReference type="EMBL" id="BAAAUX010000003">
    <property type="protein sequence ID" value="GAA2776165.1"/>
    <property type="molecule type" value="Genomic_DNA"/>
</dbReference>
<dbReference type="PANTHER" id="PTHR43221">
    <property type="entry name" value="PROTEASE HTPX"/>
    <property type="match status" value="1"/>
</dbReference>
<dbReference type="Gene3D" id="3.30.2010.10">
    <property type="entry name" value="Metalloproteases ('zincins'), catalytic domain"/>
    <property type="match status" value="1"/>
</dbReference>
<evidence type="ECO:0000256" key="8">
    <source>
        <dbReference type="ARBA" id="ARBA00022989"/>
    </source>
</evidence>
<feature type="transmembrane region" description="Helical" evidence="11">
    <location>
        <begin position="619"/>
        <end position="641"/>
    </location>
</feature>
<comment type="cofactor">
    <cofactor evidence="1">
        <name>Zn(2+)</name>
        <dbReference type="ChEBI" id="CHEBI:29105"/>
    </cofactor>
</comment>
<evidence type="ECO:0000313" key="13">
    <source>
        <dbReference type="EMBL" id="GAA2776165.1"/>
    </source>
</evidence>
<evidence type="ECO:0000259" key="12">
    <source>
        <dbReference type="Pfam" id="PF01435"/>
    </source>
</evidence>
<dbReference type="PANTHER" id="PTHR43221:SF2">
    <property type="entry name" value="PROTEASE HTPX HOMOLOG"/>
    <property type="match status" value="1"/>
</dbReference>
<comment type="caution">
    <text evidence="13">The sequence shown here is derived from an EMBL/GenBank/DDBJ whole genome shotgun (WGS) entry which is preliminary data.</text>
</comment>
<evidence type="ECO:0000256" key="4">
    <source>
        <dbReference type="ARBA" id="ARBA00022692"/>
    </source>
</evidence>
<evidence type="ECO:0000256" key="11">
    <source>
        <dbReference type="SAM" id="Phobius"/>
    </source>
</evidence>
<keyword evidence="3" id="KW-0645">Protease</keyword>
<evidence type="ECO:0000256" key="1">
    <source>
        <dbReference type="ARBA" id="ARBA00001947"/>
    </source>
</evidence>
<keyword evidence="14" id="KW-1185">Reference proteome</keyword>
<name>A0ABN3V392_9PSEU</name>
<keyword evidence="4 11" id="KW-0812">Transmembrane</keyword>
<accession>A0ABN3V392</accession>
<keyword evidence="7" id="KW-0862">Zinc</keyword>
<feature type="transmembrane region" description="Helical" evidence="11">
    <location>
        <begin position="377"/>
        <end position="402"/>
    </location>
</feature>
<gene>
    <name evidence="13" type="ORF">GCM10010470_05690</name>
</gene>
<feature type="transmembrane region" description="Helical" evidence="11">
    <location>
        <begin position="209"/>
        <end position="228"/>
    </location>
</feature>
<keyword evidence="10 11" id="KW-0472">Membrane</keyword>
<evidence type="ECO:0000313" key="14">
    <source>
        <dbReference type="Proteomes" id="UP001500979"/>
    </source>
</evidence>
<feature type="domain" description="Peptidase M48" evidence="12">
    <location>
        <begin position="131"/>
        <end position="333"/>
    </location>
</feature>
<feature type="transmembrane region" description="Helical" evidence="11">
    <location>
        <begin position="439"/>
        <end position="457"/>
    </location>
</feature>
<feature type="transmembrane region" description="Helical" evidence="11">
    <location>
        <begin position="414"/>
        <end position="433"/>
    </location>
</feature>
<feature type="transmembrane region" description="Helical" evidence="11">
    <location>
        <begin position="477"/>
        <end position="497"/>
    </location>
</feature>
<feature type="transmembrane region" description="Helical" evidence="11">
    <location>
        <begin position="648"/>
        <end position="671"/>
    </location>
</feature>
<protein>
    <recommendedName>
        <fullName evidence="12">Peptidase M48 domain-containing protein</fullName>
    </recommendedName>
</protein>
<feature type="transmembrane region" description="Helical" evidence="11">
    <location>
        <begin position="741"/>
        <end position="764"/>
    </location>
</feature>
<feature type="transmembrane region" description="Helical" evidence="11">
    <location>
        <begin position="335"/>
        <end position="357"/>
    </location>
</feature>
<dbReference type="Proteomes" id="UP001500979">
    <property type="component" value="Unassembled WGS sequence"/>
</dbReference>
<evidence type="ECO:0000256" key="9">
    <source>
        <dbReference type="ARBA" id="ARBA00023049"/>
    </source>
</evidence>
<proteinExistence type="predicted"/>
<feature type="transmembrane region" description="Helical" evidence="11">
    <location>
        <begin position="19"/>
        <end position="42"/>
    </location>
</feature>
<organism evidence="13 14">
    <name type="scientific">Saccharopolyspora taberi</name>
    <dbReference type="NCBI Taxonomy" id="60895"/>
    <lineage>
        <taxon>Bacteria</taxon>
        <taxon>Bacillati</taxon>
        <taxon>Actinomycetota</taxon>
        <taxon>Actinomycetes</taxon>
        <taxon>Pseudonocardiales</taxon>
        <taxon>Pseudonocardiaceae</taxon>
        <taxon>Saccharopolyspora</taxon>
    </lineage>
</organism>
<dbReference type="InterPro" id="IPR001915">
    <property type="entry name" value="Peptidase_M48"/>
</dbReference>
<feature type="transmembrane region" description="Helical" evidence="11">
    <location>
        <begin position="579"/>
        <end position="599"/>
    </location>
</feature>
<feature type="transmembrane region" description="Helical" evidence="11">
    <location>
        <begin position="549"/>
        <end position="567"/>
    </location>
</feature>
<evidence type="ECO:0000256" key="3">
    <source>
        <dbReference type="ARBA" id="ARBA00022670"/>
    </source>
</evidence>
<feature type="transmembrane region" description="Helical" evidence="11">
    <location>
        <begin position="94"/>
        <end position="114"/>
    </location>
</feature>
<keyword evidence="9" id="KW-0482">Metalloprotease</keyword>
<evidence type="ECO:0000256" key="5">
    <source>
        <dbReference type="ARBA" id="ARBA00022723"/>
    </source>
</evidence>
<evidence type="ECO:0000256" key="10">
    <source>
        <dbReference type="ARBA" id="ARBA00023136"/>
    </source>
</evidence>
<evidence type="ECO:0000256" key="6">
    <source>
        <dbReference type="ARBA" id="ARBA00022801"/>
    </source>
</evidence>
<sequence length="1049" mass="111036">MAGQPVDERVLSAGTTVRFVLLVVLLLVAGGSIALDLIGIGLPDSHDWGCALAAGWDPGDGTDQATSISLIDQASAYDACVERYAPAPPWWMPLGWPVLLSAVAAALFFGLAAWKSRRGRVVPVESVDGSGDLRRTLAELVEVAGPARAPRFVVDPSAMSTNAVVFGSNRRPTVCLHGGLVARRKGSPEAFRAVVLHELAHIRNRDVTITYATIALWRVFLALALLPFLVRNVYLFANGAGTPLWSSYAPGVTRNLLLTVVMVVLVFLVRSDVLRTREIYADRTAMALGADPRGWSVAGPAGTGGALRSALRSFVELWGTHPRGELRREALDDPATLFAVRTLLMFLTGAAAALINYHVWRYLKQYELAGWWGDQVAALVASALVAGVAGTVLWRAVVHAVLTSRPAPSGVRAGLWLGAGVAVGELVTGQEVIHDWIPAHPEFFLLVVLAGAVFAWWTSQSAELWISARRERTLRPAMALCLAAGCLVLSAWFSWWLGGGALLVAGRPFDLAGVSEGLARSYPGPAADHQVMLSAIAAAIPVVGSMTKVPLALAAVAALWVVPLLAWTAKQTGSTLRRVLLPGLLGGVACWVAVAGAQAHMHGLLPDFGAAGGLHELIYIAWLFVALVVMTAVTGAVTSALAGRFRLLVTLIAAETAALVGVAGAFVLASADGCVEPLNTLGTSCGWRPELVVGYFEILLTPVLVITAITAVIAAAVGTAFGRAKGKAPAEQAEPRTGRMVARRVCVGALCAVTAGIAVSQAVVHSDLPPTAAPPGVPGIVAAPEGTASSDEVRRFQVLAWRRYGGSELIDRFNTTTDDLLRKLDEADPFTAGADPVCVEIGRIGQDVAGYLRVPDEVAQKHWQRFPAQLGKVGRDCRDGLARRDIDRLAASLSWLEEAVRTVAAVDVWSGEVARGEPADPLPEPAPPAPQVPERWADYGGLSLLDRFESTWGDLRSYLEQVRGSADVTRIEPLCTEAERIAKEADEFFGISDPDAEERRRTFIAQARDGAAGCLEALHALDSEALAESLQRFEAATATAGLVRSAVGG</sequence>
<feature type="transmembrane region" description="Helical" evidence="11">
    <location>
        <begin position="698"/>
        <end position="721"/>
    </location>
</feature>
<keyword evidence="6" id="KW-0378">Hydrolase</keyword>
<dbReference type="Pfam" id="PF01435">
    <property type="entry name" value="Peptidase_M48"/>
    <property type="match status" value="1"/>
</dbReference>
<evidence type="ECO:0000256" key="7">
    <source>
        <dbReference type="ARBA" id="ARBA00022833"/>
    </source>
</evidence>
<reference evidence="13 14" key="1">
    <citation type="journal article" date="2019" name="Int. J. Syst. Evol. Microbiol.">
        <title>The Global Catalogue of Microorganisms (GCM) 10K type strain sequencing project: providing services to taxonomists for standard genome sequencing and annotation.</title>
        <authorList>
            <consortium name="The Broad Institute Genomics Platform"/>
            <consortium name="The Broad Institute Genome Sequencing Center for Infectious Disease"/>
            <person name="Wu L."/>
            <person name="Ma J."/>
        </authorList>
    </citation>
    <scope>NUCLEOTIDE SEQUENCE [LARGE SCALE GENOMIC DNA]</scope>
    <source>
        <strain evidence="13 14">JCM 9383</strain>
    </source>
</reference>
<feature type="transmembrane region" description="Helical" evidence="11">
    <location>
        <begin position="248"/>
        <end position="269"/>
    </location>
</feature>